<gene>
    <name evidence="1" type="ORF">MLD38_035625</name>
</gene>
<name>A0ACB9LH49_9MYRT</name>
<evidence type="ECO:0000313" key="1">
    <source>
        <dbReference type="EMBL" id="KAI4310665.1"/>
    </source>
</evidence>
<organism evidence="1 2">
    <name type="scientific">Melastoma candidum</name>
    <dbReference type="NCBI Taxonomy" id="119954"/>
    <lineage>
        <taxon>Eukaryota</taxon>
        <taxon>Viridiplantae</taxon>
        <taxon>Streptophyta</taxon>
        <taxon>Embryophyta</taxon>
        <taxon>Tracheophyta</taxon>
        <taxon>Spermatophyta</taxon>
        <taxon>Magnoliopsida</taxon>
        <taxon>eudicotyledons</taxon>
        <taxon>Gunneridae</taxon>
        <taxon>Pentapetalae</taxon>
        <taxon>rosids</taxon>
        <taxon>malvids</taxon>
        <taxon>Myrtales</taxon>
        <taxon>Melastomataceae</taxon>
        <taxon>Melastomatoideae</taxon>
        <taxon>Melastomateae</taxon>
        <taxon>Melastoma</taxon>
    </lineage>
</organism>
<proteinExistence type="predicted"/>
<comment type="caution">
    <text evidence="1">The sequence shown here is derived from an EMBL/GenBank/DDBJ whole genome shotgun (WGS) entry which is preliminary data.</text>
</comment>
<dbReference type="Proteomes" id="UP001057402">
    <property type="component" value="Chromosome 11"/>
</dbReference>
<sequence length="143" mass="16489">MDIARTIICESKVPHNLWVEAVNTEYYISNRVVIRPKLDKTPYELLRGRKPNIFYFHPFGSVCYIWRPSKDNLGKFDAKSDEGIFLGYSTTSKAYRVLNKRTSKIEESINVKIDDSFKKTEDTAKHAVFLEPAEDIVSAVKPK</sequence>
<accession>A0ACB9LH49</accession>
<dbReference type="EMBL" id="CM042890">
    <property type="protein sequence ID" value="KAI4310665.1"/>
    <property type="molecule type" value="Genomic_DNA"/>
</dbReference>
<protein>
    <submittedName>
        <fullName evidence="1">Uncharacterized protein</fullName>
    </submittedName>
</protein>
<keyword evidence="2" id="KW-1185">Reference proteome</keyword>
<evidence type="ECO:0000313" key="2">
    <source>
        <dbReference type="Proteomes" id="UP001057402"/>
    </source>
</evidence>
<reference evidence="2" key="1">
    <citation type="journal article" date="2023" name="Front. Plant Sci.">
        <title>Chromosomal-level genome assembly of Melastoma candidum provides insights into trichome evolution.</title>
        <authorList>
            <person name="Zhong Y."/>
            <person name="Wu W."/>
            <person name="Sun C."/>
            <person name="Zou P."/>
            <person name="Liu Y."/>
            <person name="Dai S."/>
            <person name="Zhou R."/>
        </authorList>
    </citation>
    <scope>NUCLEOTIDE SEQUENCE [LARGE SCALE GENOMIC DNA]</scope>
</reference>